<dbReference type="Pfam" id="PF00856">
    <property type="entry name" value="SET"/>
    <property type="match status" value="1"/>
</dbReference>
<dbReference type="Proteomes" id="UP000018144">
    <property type="component" value="Unassembled WGS sequence"/>
</dbReference>
<feature type="compositionally biased region" description="Polar residues" evidence="8">
    <location>
        <begin position="224"/>
        <end position="238"/>
    </location>
</feature>
<proteinExistence type="predicted"/>
<keyword evidence="5 12" id="KW-0808">Transferase</keyword>
<evidence type="ECO:0000256" key="3">
    <source>
        <dbReference type="ARBA" id="ARBA00022454"/>
    </source>
</evidence>
<evidence type="ECO:0000259" key="11">
    <source>
        <dbReference type="PROSITE" id="PS51215"/>
    </source>
</evidence>
<dbReference type="InterPro" id="IPR006560">
    <property type="entry name" value="AWS_dom"/>
</dbReference>
<dbReference type="InterPro" id="IPR050777">
    <property type="entry name" value="SET2_Histone-Lys_MeTrsfase"/>
</dbReference>
<keyword evidence="7" id="KW-0539">Nucleus</keyword>
<keyword evidence="3" id="KW-0158">Chromosome</keyword>
<dbReference type="GO" id="GO:0032259">
    <property type="term" value="P:methylation"/>
    <property type="evidence" value="ECO:0007669"/>
    <property type="project" value="UniProtKB-KW"/>
</dbReference>
<dbReference type="PROSITE" id="PS50280">
    <property type="entry name" value="SET"/>
    <property type="match status" value="1"/>
</dbReference>
<evidence type="ECO:0000256" key="7">
    <source>
        <dbReference type="ARBA" id="ARBA00023242"/>
    </source>
</evidence>
<feature type="compositionally biased region" description="Acidic residues" evidence="8">
    <location>
        <begin position="270"/>
        <end position="297"/>
    </location>
</feature>
<dbReference type="PANTHER" id="PTHR22884">
    <property type="entry name" value="SET DOMAIN PROTEINS"/>
    <property type="match status" value="1"/>
</dbReference>
<dbReference type="GO" id="GO:0005634">
    <property type="term" value="C:nucleus"/>
    <property type="evidence" value="ECO:0007669"/>
    <property type="project" value="UniProtKB-SubCell"/>
</dbReference>
<dbReference type="InterPro" id="IPR046341">
    <property type="entry name" value="SET_dom_sf"/>
</dbReference>
<feature type="compositionally biased region" description="Acidic residues" evidence="8">
    <location>
        <begin position="680"/>
        <end position="689"/>
    </location>
</feature>
<dbReference type="STRING" id="1076935.U4LGN5"/>
<dbReference type="PROSITE" id="PS51215">
    <property type="entry name" value="AWS"/>
    <property type="match status" value="1"/>
</dbReference>
<sequence length="786" mass="86810">MGKEARQVQDWAPPPLRNSSSPMGFENTFNGAQIIDLTASDALSTTTLAGSSTTTLNSSTEEESSSSLRTTPEIDGGEQDLSKLRETLELTDQVTKQIESEAAQVQNTVAADKSAATRRRSMRIKTKDPLTTTTADSASSSAAPDTPRSRSKAPHDTPSASTDATLTKRSLRSANKRSMDDSQTDITDLSPPPESEKGSNASSKGSEPPKGAASTRRVSKRISAINSHDTKPIQTPKSGTKRARDTVEKGAATTASKYKRTKLQQKAEESESSEEDSDESSEESESGSESEPEVEAEEPPKVRRTKVWIDQGLYVGQEDCDLKLRPATKGKKAKGKKPRAHALPLPIFRGKEIMETQRDFKLPHFVFAPSAFKVTHPSDWRKLNHNQLIGDAQQIWRKEKPPNVKCVCVKVCDIACLNRCTWVECTDNTCDVGRHCSNRPFADLLDRVRTETRFATGVEVAQTENRGYGLRALRSFEPFQIIVEYTGEIITQEESERRLDEVYKDNQNYYLMVFDQNMILDATRGSVARFVNHSCDPNCSMEKWVVEGRPRMALFAGKKGIEAGDELTYDYNFTWFKGVTQTKCRCGSEICRGVLGKRSDNKRLSLLKAPTPPKKQGKQTKRKYKKRVQKTTILQKSIIISPAKPKRAPPKQRRPPTPPPKKTKSTSPPASPELEPLSDSSDDESDLSDIEFNPSASVKAATNNTPASSKPTNKALRPRTRVMKTYKVNKTIAKSSIAKTATSKGAVQAARLSVLEQVLEDKLVTVQVVGDENMLPQQQQDVVVSA</sequence>
<dbReference type="InterPro" id="IPR001214">
    <property type="entry name" value="SET_dom"/>
</dbReference>
<protein>
    <submittedName>
        <fullName evidence="12">Similar to Histone-lysine N-methyltransferase ASH1L acc. no. Q99MY8</fullName>
    </submittedName>
</protein>
<dbReference type="GO" id="GO:0005694">
    <property type="term" value="C:chromosome"/>
    <property type="evidence" value="ECO:0007669"/>
    <property type="project" value="UniProtKB-SubCell"/>
</dbReference>
<dbReference type="SUPFAM" id="SSF82199">
    <property type="entry name" value="SET domain"/>
    <property type="match status" value="1"/>
</dbReference>
<evidence type="ECO:0000256" key="5">
    <source>
        <dbReference type="ARBA" id="ARBA00022679"/>
    </source>
</evidence>
<keyword evidence="13" id="KW-1185">Reference proteome</keyword>
<dbReference type="GO" id="GO:0042054">
    <property type="term" value="F:histone methyltransferase activity"/>
    <property type="evidence" value="ECO:0007669"/>
    <property type="project" value="InterPro"/>
</dbReference>
<feature type="region of interest" description="Disordered" evidence="8">
    <location>
        <begin position="106"/>
        <end position="303"/>
    </location>
</feature>
<gene>
    <name evidence="12" type="ORF">PCON_10395</name>
</gene>
<dbReference type="InterPro" id="IPR003616">
    <property type="entry name" value="Post-SET_dom"/>
</dbReference>
<evidence type="ECO:0000256" key="2">
    <source>
        <dbReference type="ARBA" id="ARBA00004286"/>
    </source>
</evidence>
<keyword evidence="6" id="KW-0949">S-adenosyl-L-methionine</keyword>
<feature type="compositionally biased region" description="Polar residues" evidence="8">
    <location>
        <begin position="694"/>
        <end position="712"/>
    </location>
</feature>
<dbReference type="eggNOG" id="KOG1083">
    <property type="taxonomic scope" value="Eukaryota"/>
</dbReference>
<dbReference type="OrthoDB" id="422362at2759"/>
<feature type="region of interest" description="Disordered" evidence="8">
    <location>
        <begin position="602"/>
        <end position="719"/>
    </location>
</feature>
<name>U4LGN5_PYROM</name>
<accession>U4LGN5</accession>
<evidence type="ECO:0000256" key="4">
    <source>
        <dbReference type="ARBA" id="ARBA00022603"/>
    </source>
</evidence>
<feature type="compositionally biased region" description="Low complexity" evidence="8">
    <location>
        <begin position="665"/>
        <end position="679"/>
    </location>
</feature>
<feature type="region of interest" description="Disordered" evidence="8">
    <location>
        <begin position="49"/>
        <end position="79"/>
    </location>
</feature>
<feature type="region of interest" description="Disordered" evidence="8">
    <location>
        <begin position="1"/>
        <end position="27"/>
    </location>
</feature>
<comment type="subcellular location">
    <subcellularLocation>
        <location evidence="2">Chromosome</location>
    </subcellularLocation>
    <subcellularLocation>
        <location evidence="1">Nucleus</location>
    </subcellularLocation>
</comment>
<dbReference type="Pfam" id="PF17907">
    <property type="entry name" value="AWS"/>
    <property type="match status" value="1"/>
</dbReference>
<evidence type="ECO:0000313" key="12">
    <source>
        <dbReference type="EMBL" id="CCX31264.1"/>
    </source>
</evidence>
<feature type="domain" description="SET" evidence="9">
    <location>
        <begin position="456"/>
        <end position="572"/>
    </location>
</feature>
<feature type="compositionally biased region" description="Basic residues" evidence="8">
    <location>
        <begin position="615"/>
        <end position="629"/>
    </location>
</feature>
<dbReference type="AlphaFoldDB" id="U4LGN5"/>
<dbReference type="SMART" id="SM00317">
    <property type="entry name" value="SET"/>
    <property type="match status" value="1"/>
</dbReference>
<feature type="compositionally biased region" description="Basic residues" evidence="8">
    <location>
        <begin position="644"/>
        <end position="654"/>
    </location>
</feature>
<evidence type="ECO:0000256" key="8">
    <source>
        <dbReference type="SAM" id="MobiDB-lite"/>
    </source>
</evidence>
<feature type="domain" description="Post-SET" evidence="10">
    <location>
        <begin position="580"/>
        <end position="596"/>
    </location>
</feature>
<feature type="compositionally biased region" description="Low complexity" evidence="8">
    <location>
        <begin position="131"/>
        <end position="146"/>
    </location>
</feature>
<feature type="domain" description="AWS" evidence="11">
    <location>
        <begin position="401"/>
        <end position="445"/>
    </location>
</feature>
<evidence type="ECO:0000259" key="9">
    <source>
        <dbReference type="PROSITE" id="PS50280"/>
    </source>
</evidence>
<dbReference type="EMBL" id="HF935560">
    <property type="protein sequence ID" value="CCX31264.1"/>
    <property type="molecule type" value="Genomic_DNA"/>
</dbReference>
<dbReference type="Gene3D" id="2.170.270.10">
    <property type="entry name" value="SET domain"/>
    <property type="match status" value="1"/>
</dbReference>
<feature type="compositionally biased region" description="Low complexity" evidence="8">
    <location>
        <begin position="49"/>
        <end position="71"/>
    </location>
</feature>
<keyword evidence="4 12" id="KW-0489">Methyltransferase</keyword>
<organism evidence="12 13">
    <name type="scientific">Pyronema omphalodes (strain CBS 100304)</name>
    <name type="common">Pyronema confluens</name>
    <dbReference type="NCBI Taxonomy" id="1076935"/>
    <lineage>
        <taxon>Eukaryota</taxon>
        <taxon>Fungi</taxon>
        <taxon>Dikarya</taxon>
        <taxon>Ascomycota</taxon>
        <taxon>Pezizomycotina</taxon>
        <taxon>Pezizomycetes</taxon>
        <taxon>Pezizales</taxon>
        <taxon>Pyronemataceae</taxon>
        <taxon>Pyronema</taxon>
    </lineage>
</organism>
<feature type="compositionally biased region" description="Polar residues" evidence="8">
    <location>
        <begin position="17"/>
        <end position="27"/>
    </location>
</feature>
<dbReference type="PROSITE" id="PS50868">
    <property type="entry name" value="POST_SET"/>
    <property type="match status" value="1"/>
</dbReference>
<evidence type="ECO:0000256" key="6">
    <source>
        <dbReference type="ARBA" id="ARBA00022691"/>
    </source>
</evidence>
<evidence type="ECO:0000259" key="10">
    <source>
        <dbReference type="PROSITE" id="PS50868"/>
    </source>
</evidence>
<evidence type="ECO:0000256" key="1">
    <source>
        <dbReference type="ARBA" id="ARBA00004123"/>
    </source>
</evidence>
<feature type="compositionally biased region" description="Polar residues" evidence="8">
    <location>
        <begin position="158"/>
        <end position="168"/>
    </location>
</feature>
<reference evidence="12 13" key="1">
    <citation type="journal article" date="2013" name="PLoS Genet.">
        <title>The genome and development-dependent transcriptomes of Pyronema confluens: a window into fungal evolution.</title>
        <authorList>
            <person name="Traeger S."/>
            <person name="Altegoer F."/>
            <person name="Freitag M."/>
            <person name="Gabaldon T."/>
            <person name="Kempken F."/>
            <person name="Kumar A."/>
            <person name="Marcet-Houben M."/>
            <person name="Poggeler S."/>
            <person name="Stajich J.E."/>
            <person name="Nowrousian M."/>
        </authorList>
    </citation>
    <scope>NUCLEOTIDE SEQUENCE [LARGE SCALE GENOMIC DNA]</scope>
    <source>
        <strain evidence="13">CBS 100304</strain>
        <tissue evidence="12">Vegetative mycelium</tissue>
    </source>
</reference>
<evidence type="ECO:0000313" key="13">
    <source>
        <dbReference type="Proteomes" id="UP000018144"/>
    </source>
</evidence>